<dbReference type="SUPFAM" id="SSF56925">
    <property type="entry name" value="OMPA-like"/>
    <property type="match status" value="1"/>
</dbReference>
<dbReference type="OrthoDB" id="5643626at2"/>
<name>A0A380WG70_AMIAI</name>
<organism evidence="4 5">
    <name type="scientific">Aminobacter aminovorans</name>
    <name type="common">Chelatobacter heintzii</name>
    <dbReference type="NCBI Taxonomy" id="83263"/>
    <lineage>
        <taxon>Bacteria</taxon>
        <taxon>Pseudomonadati</taxon>
        <taxon>Pseudomonadota</taxon>
        <taxon>Alphaproteobacteria</taxon>
        <taxon>Hyphomicrobiales</taxon>
        <taxon>Phyllobacteriaceae</taxon>
        <taxon>Aminobacter</taxon>
    </lineage>
</organism>
<evidence type="ECO:0000313" key="4">
    <source>
        <dbReference type="EMBL" id="SUU88009.1"/>
    </source>
</evidence>
<keyword evidence="1 2" id="KW-0732">Signal</keyword>
<dbReference type="InterPro" id="IPR011250">
    <property type="entry name" value="OMP/PagP_B-barrel"/>
</dbReference>
<dbReference type="RefSeq" id="WP_115730425.1">
    <property type="nucleotide sequence ID" value="NZ_BAAAVY010000010.1"/>
</dbReference>
<feature type="domain" description="Outer membrane protein beta-barrel" evidence="3">
    <location>
        <begin position="11"/>
        <end position="257"/>
    </location>
</feature>
<evidence type="ECO:0000256" key="1">
    <source>
        <dbReference type="ARBA" id="ARBA00022729"/>
    </source>
</evidence>
<evidence type="ECO:0000256" key="2">
    <source>
        <dbReference type="SAM" id="SignalP"/>
    </source>
</evidence>
<evidence type="ECO:0000259" key="3">
    <source>
        <dbReference type="Pfam" id="PF13505"/>
    </source>
</evidence>
<evidence type="ECO:0000313" key="5">
    <source>
        <dbReference type="Proteomes" id="UP000254701"/>
    </source>
</evidence>
<dbReference type="Gene3D" id="2.40.160.20">
    <property type="match status" value="1"/>
</dbReference>
<protein>
    <submittedName>
        <fullName evidence="4">Adhesin/invasin protein PagN</fullName>
    </submittedName>
</protein>
<feature type="chain" id="PRO_5017078021" evidence="2">
    <location>
        <begin position="24"/>
        <end position="260"/>
    </location>
</feature>
<dbReference type="Pfam" id="PF13505">
    <property type="entry name" value="OMP_b-brl"/>
    <property type="match status" value="1"/>
</dbReference>
<dbReference type="AlphaFoldDB" id="A0A380WG70"/>
<feature type="signal peptide" evidence="2">
    <location>
        <begin position="1"/>
        <end position="23"/>
    </location>
</feature>
<dbReference type="InterPro" id="IPR027385">
    <property type="entry name" value="Beta-barrel_OMP"/>
</dbReference>
<accession>A0A380WG70</accession>
<proteinExistence type="predicted"/>
<sequence>MFKFGRNALFAALLVGVTGPVFAADMPEPIIEVEQPSYGGWYLRGHIGMSNQRIKRLESPLFDIPLEHGWYDDGSFGSAPTFGLGVGYQFNDFLRGDITAEYRGAADFTAQDWLRATDPTDPVTTNNYRGRKSEWLFLANAYADVGTFYGITPYVGAGIGASRNTISNFTDTNPQTGGGAYAADKSRWDLAWALHAGLGIKATERMTIDLGYSFVNLGDGQTGELKNVDPSFPFPPANDGIRFKDITSHDFKLGVRYSLN</sequence>
<dbReference type="EMBL" id="UFSM01000001">
    <property type="protein sequence ID" value="SUU88009.1"/>
    <property type="molecule type" value="Genomic_DNA"/>
</dbReference>
<gene>
    <name evidence="4" type="primary">pagN</name>
    <name evidence="4" type="ORF">NCTC10684_01215</name>
</gene>
<dbReference type="Proteomes" id="UP000254701">
    <property type="component" value="Unassembled WGS sequence"/>
</dbReference>
<reference evidence="4 5" key="1">
    <citation type="submission" date="2018-06" db="EMBL/GenBank/DDBJ databases">
        <authorList>
            <consortium name="Pathogen Informatics"/>
            <person name="Doyle S."/>
        </authorList>
    </citation>
    <scope>NUCLEOTIDE SEQUENCE [LARGE SCALE GENOMIC DNA]</scope>
    <source>
        <strain evidence="4 5">NCTC10684</strain>
    </source>
</reference>